<organism evidence="2 3">
    <name type="scientific">Bowmanella dokdonensis</name>
    <dbReference type="NCBI Taxonomy" id="751969"/>
    <lineage>
        <taxon>Bacteria</taxon>
        <taxon>Pseudomonadati</taxon>
        <taxon>Pseudomonadota</taxon>
        <taxon>Gammaproteobacteria</taxon>
        <taxon>Alteromonadales</taxon>
        <taxon>Alteromonadaceae</taxon>
        <taxon>Bowmanella</taxon>
    </lineage>
</organism>
<dbReference type="Proteomes" id="UP000664654">
    <property type="component" value="Unassembled WGS sequence"/>
</dbReference>
<comment type="caution">
    <text evidence="2">The sequence shown here is derived from an EMBL/GenBank/DDBJ whole genome shotgun (WGS) entry which is preliminary data.</text>
</comment>
<feature type="domain" description="HNH nuclease" evidence="1">
    <location>
        <begin position="7"/>
        <end position="60"/>
    </location>
</feature>
<reference evidence="2" key="1">
    <citation type="submission" date="2021-03" db="EMBL/GenBank/DDBJ databases">
        <title>novel species isolated from a fishpond in China.</title>
        <authorList>
            <person name="Lu H."/>
            <person name="Cai Z."/>
        </authorList>
    </citation>
    <scope>NUCLEOTIDE SEQUENCE</scope>
    <source>
        <strain evidence="2">JCM 30855</strain>
    </source>
</reference>
<dbReference type="GO" id="GO:0003676">
    <property type="term" value="F:nucleic acid binding"/>
    <property type="evidence" value="ECO:0007669"/>
    <property type="project" value="InterPro"/>
</dbReference>
<dbReference type="RefSeq" id="WP_206575487.1">
    <property type="nucleotide sequence ID" value="NZ_JAFKCV010000017.1"/>
</dbReference>
<dbReference type="SMART" id="SM00507">
    <property type="entry name" value="HNHc"/>
    <property type="match status" value="1"/>
</dbReference>
<dbReference type="Pfam" id="PF01844">
    <property type="entry name" value="HNH"/>
    <property type="match status" value="1"/>
</dbReference>
<evidence type="ECO:0000313" key="2">
    <source>
        <dbReference type="EMBL" id="MBN7827375.1"/>
    </source>
</evidence>
<keyword evidence="2" id="KW-0255">Endonuclease</keyword>
<name>A0A939DRC5_9ALTE</name>
<sequence length="87" mass="9913">MQHSDQLQAVEVISAQQQKRSISPAPLGSSFLEVHHVIRLADNGPDTIDNAVALCPNCHRALHYADDMHERRELLYETVSRLRKIRD</sequence>
<dbReference type="GO" id="GO:0004519">
    <property type="term" value="F:endonuclease activity"/>
    <property type="evidence" value="ECO:0007669"/>
    <property type="project" value="UniProtKB-KW"/>
</dbReference>
<gene>
    <name evidence="2" type="ORF">J0A66_19255</name>
</gene>
<dbReference type="CDD" id="cd00085">
    <property type="entry name" value="HNHc"/>
    <property type="match status" value="1"/>
</dbReference>
<dbReference type="AlphaFoldDB" id="A0A939DRC5"/>
<dbReference type="InterPro" id="IPR003615">
    <property type="entry name" value="HNH_nuc"/>
</dbReference>
<protein>
    <submittedName>
        <fullName evidence="2">HNH endonuclease</fullName>
    </submittedName>
</protein>
<dbReference type="InterPro" id="IPR002711">
    <property type="entry name" value="HNH"/>
</dbReference>
<evidence type="ECO:0000313" key="3">
    <source>
        <dbReference type="Proteomes" id="UP000664654"/>
    </source>
</evidence>
<accession>A0A939DRC5</accession>
<keyword evidence="3" id="KW-1185">Reference proteome</keyword>
<dbReference type="EMBL" id="JAFKCV010000017">
    <property type="protein sequence ID" value="MBN7827375.1"/>
    <property type="molecule type" value="Genomic_DNA"/>
</dbReference>
<dbReference type="GO" id="GO:0008270">
    <property type="term" value="F:zinc ion binding"/>
    <property type="evidence" value="ECO:0007669"/>
    <property type="project" value="InterPro"/>
</dbReference>
<keyword evidence="2" id="KW-0540">Nuclease</keyword>
<proteinExistence type="predicted"/>
<dbReference type="Gene3D" id="1.10.30.50">
    <property type="match status" value="1"/>
</dbReference>
<evidence type="ECO:0000259" key="1">
    <source>
        <dbReference type="SMART" id="SM00507"/>
    </source>
</evidence>
<keyword evidence="2" id="KW-0378">Hydrolase</keyword>